<dbReference type="EMBL" id="JADFTS010000004">
    <property type="protein sequence ID" value="KAF9611938.1"/>
    <property type="molecule type" value="Genomic_DNA"/>
</dbReference>
<proteinExistence type="predicted"/>
<accession>A0A835I9T1</accession>
<name>A0A835I9T1_9MAGN</name>
<gene>
    <name evidence="1" type="ORF">IFM89_037158</name>
</gene>
<dbReference type="AlphaFoldDB" id="A0A835I9T1"/>
<dbReference type="OrthoDB" id="430207at2759"/>
<reference evidence="1 2" key="1">
    <citation type="submission" date="2020-10" db="EMBL/GenBank/DDBJ databases">
        <title>The Coptis chinensis genome and diversification of protoberbering-type alkaloids.</title>
        <authorList>
            <person name="Wang B."/>
            <person name="Shu S."/>
            <person name="Song C."/>
            <person name="Liu Y."/>
        </authorList>
    </citation>
    <scope>NUCLEOTIDE SEQUENCE [LARGE SCALE GENOMIC DNA]</scope>
    <source>
        <strain evidence="1">HL-2020</strain>
        <tissue evidence="1">Leaf</tissue>
    </source>
</reference>
<keyword evidence="2" id="KW-1185">Reference proteome</keyword>
<evidence type="ECO:0000313" key="1">
    <source>
        <dbReference type="EMBL" id="KAF9611938.1"/>
    </source>
</evidence>
<dbReference type="Proteomes" id="UP000631114">
    <property type="component" value="Unassembled WGS sequence"/>
</dbReference>
<protein>
    <submittedName>
        <fullName evidence="1">Uncharacterized protein</fullName>
    </submittedName>
</protein>
<evidence type="ECO:0000313" key="2">
    <source>
        <dbReference type="Proteomes" id="UP000631114"/>
    </source>
</evidence>
<comment type="caution">
    <text evidence="1">The sequence shown here is derived from an EMBL/GenBank/DDBJ whole genome shotgun (WGS) entry which is preliminary data.</text>
</comment>
<sequence>MNTSKENNSRLMGPKNLQGGARVGFGKVVTAEVGRNRRALSTINLNVIGNQSCVVVNKRGLQEKSNGVNDRNLTNVPVHRPITRWFAAQLANKKEVKQPSPLKIFTSEKRRWGLFGVDIGVLDLIEMGSRIGHSLLVPRTCSVETLGLPPEIQPIRHLVALPLRAPPSSLASFLQMNPLRYSGPPGFLSFTSLSANVYSPVPIPSLPLGLMRTRPVFGEPPKLGVLMGSLHAMMGPHQGSRFHNTGSRDTTFRRQFPSGESDFGGCITCKLAQWEAKKPKLSILSKDCTIIDVDEYKAANDLPLPMFTKLTEVEIEEVEMEDVSPDPIIDIDSCDSNNPLAVVEYIKDIYSYYRKTECVEGKPLFDFDRTRIFRSGLVGFSLHGSLSHYYYQFCEDWWVVPIKVAFDQTARAKTLEHHLLCGYGVVAFESPTQRSQVN</sequence>
<organism evidence="1 2">
    <name type="scientific">Coptis chinensis</name>
    <dbReference type="NCBI Taxonomy" id="261450"/>
    <lineage>
        <taxon>Eukaryota</taxon>
        <taxon>Viridiplantae</taxon>
        <taxon>Streptophyta</taxon>
        <taxon>Embryophyta</taxon>
        <taxon>Tracheophyta</taxon>
        <taxon>Spermatophyta</taxon>
        <taxon>Magnoliopsida</taxon>
        <taxon>Ranunculales</taxon>
        <taxon>Ranunculaceae</taxon>
        <taxon>Coptidoideae</taxon>
        <taxon>Coptis</taxon>
    </lineage>
</organism>